<dbReference type="FunFam" id="1.20.1160.11:FF:000003">
    <property type="entry name" value="Paired amphipathic helix SIN3-like protein"/>
    <property type="match status" value="1"/>
</dbReference>
<protein>
    <recommendedName>
        <fullName evidence="7">Histone deacetylase interacting domain-containing protein</fullName>
    </recommendedName>
</protein>
<dbReference type="PANTHER" id="PTHR12346">
    <property type="entry name" value="SIN3B-RELATED"/>
    <property type="match status" value="1"/>
</dbReference>
<feature type="compositionally biased region" description="Low complexity" evidence="6">
    <location>
        <begin position="7"/>
        <end position="24"/>
    </location>
</feature>
<keyword evidence="9" id="KW-1185">Reference proteome</keyword>
<accession>A0A6G1H942</accession>
<feature type="compositionally biased region" description="Polar residues" evidence="6">
    <location>
        <begin position="84"/>
        <end position="97"/>
    </location>
</feature>
<dbReference type="InterPro" id="IPR031693">
    <property type="entry name" value="Sin3_C"/>
</dbReference>
<dbReference type="PANTHER" id="PTHR12346:SF0">
    <property type="entry name" value="SIN3A, ISOFORM G"/>
    <property type="match status" value="1"/>
</dbReference>
<dbReference type="GO" id="GO:0000122">
    <property type="term" value="P:negative regulation of transcription by RNA polymerase II"/>
    <property type="evidence" value="ECO:0007669"/>
    <property type="project" value="TreeGrafter"/>
</dbReference>
<feature type="compositionally biased region" description="Polar residues" evidence="6">
    <location>
        <begin position="702"/>
        <end position="720"/>
    </location>
</feature>
<evidence type="ECO:0000256" key="1">
    <source>
        <dbReference type="ARBA" id="ARBA00004123"/>
    </source>
</evidence>
<comment type="subcellular location">
    <subcellularLocation>
        <location evidence="1 5">Nucleus</location>
    </subcellularLocation>
</comment>
<evidence type="ECO:0000256" key="4">
    <source>
        <dbReference type="ARBA" id="ARBA00023242"/>
    </source>
</evidence>
<feature type="compositionally biased region" description="Polar residues" evidence="6">
    <location>
        <begin position="239"/>
        <end position="249"/>
    </location>
</feature>
<dbReference type="EMBL" id="ML977144">
    <property type="protein sequence ID" value="KAF1989574.1"/>
    <property type="molecule type" value="Genomic_DNA"/>
</dbReference>
<dbReference type="Pfam" id="PF16879">
    <property type="entry name" value="Sin3a_C"/>
    <property type="match status" value="1"/>
</dbReference>
<dbReference type="SMART" id="SM00761">
    <property type="entry name" value="HDAC_interact"/>
    <property type="match status" value="1"/>
</dbReference>
<feature type="compositionally biased region" description="Low complexity" evidence="6">
    <location>
        <begin position="1173"/>
        <end position="1184"/>
    </location>
</feature>
<dbReference type="SUPFAM" id="SSF47762">
    <property type="entry name" value="PAH2 domain"/>
    <property type="match status" value="3"/>
</dbReference>
<dbReference type="InterPro" id="IPR003822">
    <property type="entry name" value="PAH"/>
</dbReference>
<feature type="region of interest" description="Disordered" evidence="6">
    <location>
        <begin position="1"/>
        <end position="186"/>
    </location>
</feature>
<evidence type="ECO:0000256" key="6">
    <source>
        <dbReference type="SAM" id="MobiDB-lite"/>
    </source>
</evidence>
<evidence type="ECO:0000256" key="5">
    <source>
        <dbReference type="PROSITE-ProRule" id="PRU00810"/>
    </source>
</evidence>
<keyword evidence="4 5" id="KW-0539">Nucleus</keyword>
<dbReference type="GO" id="GO:0010628">
    <property type="term" value="P:positive regulation of gene expression"/>
    <property type="evidence" value="ECO:0007669"/>
    <property type="project" value="UniProtKB-ARBA"/>
</dbReference>
<evidence type="ECO:0000256" key="2">
    <source>
        <dbReference type="ARBA" id="ARBA00022491"/>
    </source>
</evidence>
<evidence type="ECO:0000256" key="3">
    <source>
        <dbReference type="ARBA" id="ARBA00022737"/>
    </source>
</evidence>
<dbReference type="GO" id="GO:0033698">
    <property type="term" value="C:Rpd3L complex"/>
    <property type="evidence" value="ECO:0007669"/>
    <property type="project" value="UniProtKB-ARBA"/>
</dbReference>
<feature type="region of interest" description="Disordered" evidence="6">
    <location>
        <begin position="1127"/>
        <end position="1154"/>
    </location>
</feature>
<sequence>MNPTRESWPPSQPSQTSPSGQGNPDPQNQSGRTPLSSFGPNTPSQQHIAPSQAPNQGSNVLPPPSAQHFPMNQHGASPLPPPSSIAQMQHSQHSPLTQPGHPPQPSAQDPAGPRPPSHQQSQGPPTYSLPSVSQAIQGQGHTPQPQGMTDRDREIREARDIETGDAHGGRDPQHLEQEMRDQQQREQLALQENHTGSLQIHQPVAVAPHARAGLLGASGQLGGTNPLSNPLGPGAGPTNPFSSHNSHMINDSGPRGQPPAHASQPAQLPQQALMMPFQVAPNSQSGAMGMGQGQQPILNDALSYLDQVKVQFSDQPQVYNQFLDIMKDFKSGAIDTPGVIQRVSTLFSGNPSLIQGFNTFLPPGYKIECGTEDDPSVIRVTTPMGTQMRSFGTQRPLSNPRDVNGAVTTETAFYDSASRAMPSNWQPAGSDRMYSPGGRAAAPFQMTSGHNDAGLSPEAQMQNQAAANAALVHQQEQRGVSQLQNAVSIANGGFPRQAMSSPPGGASTPLPLQTMNGVGSAPGGANVAMEKRGPVEFNHAISYVNKIKNRFANQPDIYKQFLEILQTYQRESKPIGDVYSQVTILFITAPDLLEDFKQFLPESAANAKAQQAARAAQESTVLSDTRGEPGYSAASAQAQQQMHHTPRADQPRLPPVGNFAPTPNATRENKRKRSERQGTAASSSAMPPSMPQDAGPIASRQAFGQSNNKKLKQMSASKQPGTAEAPRVSPSLLPPLPPPPTKPTVETSETAPDLEFFQRVKKHIGHSNSTSEFVKLINLYNNDIITASTLVQQSYRFLGNNLTLLEQLKSYIRYDPADVEIEHKPKESTNGRVSLSNCRSLGPSYRLLPRRGKQAPCSGRDELCRSVLNDDWSSHPTWASEDSGFVAHRKNAHEERLHQVEEERHDYDLHIESLFRTIQLLEPIAQSLRTMSPADRNTFLLPQNLGGQSTTIHMRVLKKLYGQPSATEVNNDLFRNPYAVIPTVLVRMKSKLEEFKGARREWRKVWKDTQDKTLYKSLDHQSAGLKLDKRQYQLKTLVSEINAKFQEQKRQREMLQQPSPAYQLVRSFSDTDVLLDALQLIAVWSKHHQQTFNDQKHLMDFIKSFATTFFGLERDVLDARLDSYFTSSPRENSVDEEAAASDDAMSTRGGKGNSKKANFLRAVLDKRGGRPTASESVASESRASTPDVQSVADEDMNLPEGANADGSASAARRDTWANVIGDGVLLHQDQGDSSKEPFLASHSMYGNQSIYCFFRMLSMLYERLSNLKGMEDEVKHSVSVAMQPKPAMELGLVDKVPSDFFADTSETANYYRQAVNMFKSGLKPDAEIGPIEETLRRYYLRHGWQLYSFDKLVAALARFAMTVYSNDAKDRTPDIFQLFLKHRSRTKVEPKDELTYRKSVEKIIKDGDLFRISFHPSTMRAAVQISTKEEMSFVGPTIDQERIWEWYMTSYTDVDPTEGVTLDNGRYPMLRRSTEGYTDLDTSFSIFAAIQSHEEMITRISPDSFKLTHQPSTENAMSRPNWTESDRITEPDEAMDVSLKAGAALQKVVNPGRWVADKPEDAVEGIKKQFEEHIQGKKRHHDEAFAGDDDNDENSAEPLAKRTTPAREVSS</sequence>
<feature type="compositionally biased region" description="Polar residues" evidence="6">
    <location>
        <begin position="25"/>
        <end position="59"/>
    </location>
</feature>
<feature type="compositionally biased region" description="Polar residues" evidence="6">
    <location>
        <begin position="117"/>
        <end position="147"/>
    </location>
</feature>
<dbReference type="InterPro" id="IPR036600">
    <property type="entry name" value="PAH_sf"/>
</dbReference>
<dbReference type="OrthoDB" id="10265969at2759"/>
<keyword evidence="2" id="KW-0678">Repressor</keyword>
<dbReference type="InterPro" id="IPR013194">
    <property type="entry name" value="HDAC_interact_dom"/>
</dbReference>
<organism evidence="8 9">
    <name type="scientific">Aulographum hederae CBS 113979</name>
    <dbReference type="NCBI Taxonomy" id="1176131"/>
    <lineage>
        <taxon>Eukaryota</taxon>
        <taxon>Fungi</taxon>
        <taxon>Dikarya</taxon>
        <taxon>Ascomycota</taxon>
        <taxon>Pezizomycotina</taxon>
        <taxon>Dothideomycetes</taxon>
        <taxon>Pleosporomycetidae</taxon>
        <taxon>Aulographales</taxon>
        <taxon>Aulographaceae</taxon>
    </lineage>
</organism>
<dbReference type="Pfam" id="PF02671">
    <property type="entry name" value="PAH"/>
    <property type="match status" value="2"/>
</dbReference>
<dbReference type="Pfam" id="PF08295">
    <property type="entry name" value="Sin3_corepress"/>
    <property type="match status" value="1"/>
</dbReference>
<dbReference type="InterPro" id="IPR039774">
    <property type="entry name" value="Sin3-like"/>
</dbReference>
<feature type="compositionally biased region" description="Acidic residues" evidence="6">
    <location>
        <begin position="1585"/>
        <end position="1595"/>
    </location>
</feature>
<feature type="compositionally biased region" description="Low complexity" evidence="6">
    <location>
        <begin position="632"/>
        <end position="641"/>
    </location>
</feature>
<proteinExistence type="predicted"/>
<dbReference type="Gene3D" id="1.20.1160.11">
    <property type="entry name" value="Paired amphipathic helix"/>
    <property type="match status" value="3"/>
</dbReference>
<feature type="region of interest" description="Disordered" evidence="6">
    <location>
        <begin position="216"/>
        <end position="267"/>
    </location>
</feature>
<feature type="compositionally biased region" description="Low complexity" evidence="6">
    <location>
        <begin position="258"/>
        <end position="267"/>
    </location>
</feature>
<feature type="region of interest" description="Disordered" evidence="6">
    <location>
        <begin position="616"/>
        <end position="750"/>
    </location>
</feature>
<feature type="region of interest" description="Disordered" evidence="6">
    <location>
        <begin position="1168"/>
        <end position="1192"/>
    </location>
</feature>
<feature type="compositionally biased region" description="Basic and acidic residues" evidence="6">
    <location>
        <begin position="149"/>
        <end position="184"/>
    </location>
</feature>
<feature type="region of interest" description="Disordered" evidence="6">
    <location>
        <begin position="1571"/>
        <end position="1611"/>
    </location>
</feature>
<feature type="domain" description="Histone deacetylase interacting" evidence="7">
    <location>
        <begin position="837"/>
        <end position="938"/>
    </location>
</feature>
<evidence type="ECO:0000313" key="8">
    <source>
        <dbReference type="EMBL" id="KAF1989574.1"/>
    </source>
</evidence>
<reference evidence="8" key="1">
    <citation type="journal article" date="2020" name="Stud. Mycol.">
        <title>101 Dothideomycetes genomes: a test case for predicting lifestyles and emergence of pathogens.</title>
        <authorList>
            <person name="Haridas S."/>
            <person name="Albert R."/>
            <person name="Binder M."/>
            <person name="Bloem J."/>
            <person name="Labutti K."/>
            <person name="Salamov A."/>
            <person name="Andreopoulos B."/>
            <person name="Baker S."/>
            <person name="Barry K."/>
            <person name="Bills G."/>
            <person name="Bluhm B."/>
            <person name="Cannon C."/>
            <person name="Castanera R."/>
            <person name="Culley D."/>
            <person name="Daum C."/>
            <person name="Ezra D."/>
            <person name="Gonzalez J."/>
            <person name="Henrissat B."/>
            <person name="Kuo A."/>
            <person name="Liang C."/>
            <person name="Lipzen A."/>
            <person name="Lutzoni F."/>
            <person name="Magnuson J."/>
            <person name="Mondo S."/>
            <person name="Nolan M."/>
            <person name="Ohm R."/>
            <person name="Pangilinan J."/>
            <person name="Park H.-J."/>
            <person name="Ramirez L."/>
            <person name="Alfaro M."/>
            <person name="Sun H."/>
            <person name="Tritt A."/>
            <person name="Yoshinaga Y."/>
            <person name="Zwiers L.-H."/>
            <person name="Turgeon B."/>
            <person name="Goodwin S."/>
            <person name="Spatafora J."/>
            <person name="Crous P."/>
            <person name="Grigoriev I."/>
        </authorList>
    </citation>
    <scope>NUCLEOTIDE SEQUENCE</scope>
    <source>
        <strain evidence="8">CBS 113979</strain>
    </source>
</reference>
<dbReference type="GO" id="GO:0003714">
    <property type="term" value="F:transcription corepressor activity"/>
    <property type="evidence" value="ECO:0007669"/>
    <property type="project" value="InterPro"/>
</dbReference>
<feature type="compositionally biased region" description="Pro residues" evidence="6">
    <location>
        <begin position="732"/>
        <end position="742"/>
    </location>
</feature>
<dbReference type="PROSITE" id="PS51477">
    <property type="entry name" value="PAH"/>
    <property type="match status" value="2"/>
</dbReference>
<dbReference type="Proteomes" id="UP000800041">
    <property type="component" value="Unassembled WGS sequence"/>
</dbReference>
<gene>
    <name evidence="8" type="ORF">K402DRAFT_390535</name>
</gene>
<keyword evidence="3" id="KW-0677">Repeat</keyword>
<dbReference type="FunFam" id="1.20.1160.11:FF:000001">
    <property type="entry name" value="Paired amphipathic helix protein Sin3"/>
    <property type="match status" value="1"/>
</dbReference>
<name>A0A6G1H942_9PEZI</name>
<evidence type="ECO:0000259" key="7">
    <source>
        <dbReference type="SMART" id="SM00761"/>
    </source>
</evidence>
<evidence type="ECO:0000313" key="9">
    <source>
        <dbReference type="Proteomes" id="UP000800041"/>
    </source>
</evidence>